<feature type="coiled-coil region" evidence="1">
    <location>
        <begin position="50"/>
        <end position="77"/>
    </location>
</feature>
<evidence type="ECO:0000313" key="3">
    <source>
        <dbReference type="EMBL" id="MBB4097799.1"/>
    </source>
</evidence>
<keyword evidence="3" id="KW-0131">Cell cycle</keyword>
<keyword evidence="2" id="KW-0812">Transmembrane</keyword>
<keyword evidence="2" id="KW-0472">Membrane</keyword>
<dbReference type="Proteomes" id="UP000557392">
    <property type="component" value="Unassembled WGS sequence"/>
</dbReference>
<keyword evidence="4" id="KW-1185">Reference proteome</keyword>
<organism evidence="3 4">
    <name type="scientific">Sphingomonas kyeonggiensis</name>
    <dbReference type="NCBI Taxonomy" id="1268553"/>
    <lineage>
        <taxon>Bacteria</taxon>
        <taxon>Pseudomonadati</taxon>
        <taxon>Pseudomonadota</taxon>
        <taxon>Alphaproteobacteria</taxon>
        <taxon>Sphingomonadales</taxon>
        <taxon>Sphingomonadaceae</taxon>
        <taxon>Sphingomonas</taxon>
    </lineage>
</organism>
<proteinExistence type="predicted"/>
<comment type="caution">
    <text evidence="3">The sequence shown here is derived from an EMBL/GenBank/DDBJ whole genome shotgun (WGS) entry which is preliminary data.</text>
</comment>
<feature type="transmembrane region" description="Helical" evidence="2">
    <location>
        <begin position="12"/>
        <end position="34"/>
    </location>
</feature>
<evidence type="ECO:0000256" key="2">
    <source>
        <dbReference type="SAM" id="Phobius"/>
    </source>
</evidence>
<protein>
    <submittedName>
        <fullName evidence="3">Cell division protein FtsB</fullName>
    </submittedName>
</protein>
<dbReference type="GO" id="GO:0051301">
    <property type="term" value="P:cell division"/>
    <property type="evidence" value="ECO:0007669"/>
    <property type="project" value="UniProtKB-KW"/>
</dbReference>
<evidence type="ECO:0000256" key="1">
    <source>
        <dbReference type="SAM" id="Coils"/>
    </source>
</evidence>
<gene>
    <name evidence="3" type="ORF">GGR46_001332</name>
</gene>
<accession>A0A7W6JQQ7</accession>
<evidence type="ECO:0000313" key="4">
    <source>
        <dbReference type="Proteomes" id="UP000557392"/>
    </source>
</evidence>
<dbReference type="InterPro" id="IPR007060">
    <property type="entry name" value="FtsL/DivIC"/>
</dbReference>
<keyword evidence="3" id="KW-0132">Cell division</keyword>
<dbReference type="RefSeq" id="WP_183995735.1">
    <property type="nucleotide sequence ID" value="NZ_JACIEH010000001.1"/>
</dbReference>
<keyword evidence="2" id="KW-1133">Transmembrane helix</keyword>
<dbReference type="AlphaFoldDB" id="A0A7W6JQQ7"/>
<keyword evidence="1" id="KW-0175">Coiled coil</keyword>
<sequence length="115" mass="12691">MRSRTASPFQTLLRRAGLPALTLIAIGFFAYNAVLGPTGVMQTKLIKAEYEQKQADYAALDKQRAALKNRVDLLDQKRGVDPDLADELARKQLNVVRPDEVVIPLQKHAPAPAGR</sequence>
<name>A0A7W6JQQ7_9SPHN</name>
<reference evidence="3 4" key="1">
    <citation type="submission" date="2020-08" db="EMBL/GenBank/DDBJ databases">
        <title>Genomic Encyclopedia of Type Strains, Phase IV (KMG-IV): sequencing the most valuable type-strain genomes for metagenomic binning, comparative biology and taxonomic classification.</title>
        <authorList>
            <person name="Goeker M."/>
        </authorList>
    </citation>
    <scope>NUCLEOTIDE SEQUENCE [LARGE SCALE GENOMIC DNA]</scope>
    <source>
        <strain evidence="3 4">DSM 101806</strain>
    </source>
</reference>
<dbReference type="Pfam" id="PF04977">
    <property type="entry name" value="DivIC"/>
    <property type="match status" value="1"/>
</dbReference>
<dbReference type="EMBL" id="JACIEH010000001">
    <property type="protein sequence ID" value="MBB4097799.1"/>
    <property type="molecule type" value="Genomic_DNA"/>
</dbReference>